<dbReference type="InterPro" id="IPR004099">
    <property type="entry name" value="Pyr_nucl-diS_OxRdtase_dimer"/>
</dbReference>
<name>A0A250ICR7_9BACT</name>
<dbReference type="Pfam" id="PF02852">
    <property type="entry name" value="Pyr_redox_dim"/>
    <property type="match status" value="1"/>
</dbReference>
<keyword evidence="4 11" id="KW-0274">FAD</keyword>
<evidence type="ECO:0000256" key="1">
    <source>
        <dbReference type="ARBA" id="ARBA00007532"/>
    </source>
</evidence>
<evidence type="ECO:0000256" key="11">
    <source>
        <dbReference type="PIRSR" id="PIRSR000350-3"/>
    </source>
</evidence>
<keyword evidence="11" id="KW-0547">Nucleotide-binding</keyword>
<dbReference type="EMBL" id="CP022163">
    <property type="protein sequence ID" value="ATB29644.1"/>
    <property type="molecule type" value="Genomic_DNA"/>
</dbReference>
<evidence type="ECO:0000313" key="18">
    <source>
        <dbReference type="EMBL" id="ATB29644.1"/>
    </source>
</evidence>
<dbReference type="KEGG" id="mbd:MEBOL_003099"/>
<dbReference type="AlphaFoldDB" id="A0A250ICR7"/>
<keyword evidence="3 13" id="KW-0285">Flavoprotein</keyword>
<dbReference type="GO" id="GO:0050661">
    <property type="term" value="F:NADP binding"/>
    <property type="evidence" value="ECO:0007669"/>
    <property type="project" value="InterPro"/>
</dbReference>
<dbReference type="GO" id="GO:0045454">
    <property type="term" value="P:cell redox homeostasis"/>
    <property type="evidence" value="ECO:0007669"/>
    <property type="project" value="InterPro"/>
</dbReference>
<evidence type="ECO:0000256" key="8">
    <source>
        <dbReference type="ARBA" id="ARBA00023284"/>
    </source>
</evidence>
<feature type="binding site" evidence="11">
    <location>
        <position position="262"/>
    </location>
    <ligand>
        <name>NAD(+)</name>
        <dbReference type="ChEBI" id="CHEBI:57540"/>
    </ligand>
</feature>
<dbReference type="SUPFAM" id="SSF55424">
    <property type="entry name" value="FAD/NAD-linked reductases, dimerisation (C-terminal) domain"/>
    <property type="match status" value="1"/>
</dbReference>
<keyword evidence="5 14" id="KW-0521">NADP</keyword>
<dbReference type="Gene3D" id="3.50.50.60">
    <property type="entry name" value="FAD/NAD(P)-binding domain"/>
    <property type="match status" value="2"/>
</dbReference>
<dbReference type="Proteomes" id="UP000217289">
    <property type="component" value="Chromosome"/>
</dbReference>
<evidence type="ECO:0000256" key="12">
    <source>
        <dbReference type="PIRSR" id="PIRSR000350-4"/>
    </source>
</evidence>
<evidence type="ECO:0000256" key="2">
    <source>
        <dbReference type="ARBA" id="ARBA00011738"/>
    </source>
</evidence>
<dbReference type="OrthoDB" id="9786429at2"/>
<dbReference type="InterPro" id="IPR016156">
    <property type="entry name" value="FAD/NAD-linked_Rdtase_dimer_sf"/>
</dbReference>
<dbReference type="PANTHER" id="PTHR42737">
    <property type="entry name" value="GLUTATHIONE REDUCTASE"/>
    <property type="match status" value="1"/>
</dbReference>
<dbReference type="InterPro" id="IPR023753">
    <property type="entry name" value="FAD/NAD-binding_dom"/>
</dbReference>
<dbReference type="InterPro" id="IPR012999">
    <property type="entry name" value="Pyr_OxRdtase_I_AS"/>
</dbReference>
<gene>
    <name evidence="18" type="ORF">MEBOL_003099</name>
</gene>
<evidence type="ECO:0000256" key="3">
    <source>
        <dbReference type="ARBA" id="ARBA00022630"/>
    </source>
</evidence>
<evidence type="ECO:0000256" key="5">
    <source>
        <dbReference type="ARBA" id="ARBA00022857"/>
    </source>
</evidence>
<keyword evidence="19" id="KW-1185">Reference proteome</keyword>
<dbReference type="NCBIfam" id="NF004776">
    <property type="entry name" value="PRK06116.1"/>
    <property type="match status" value="1"/>
</dbReference>
<evidence type="ECO:0000256" key="9">
    <source>
        <dbReference type="ARBA" id="ARBA00049142"/>
    </source>
</evidence>
<feature type="binding site" evidence="11">
    <location>
        <position position="52"/>
    </location>
    <ligand>
        <name>FAD</name>
        <dbReference type="ChEBI" id="CHEBI:57692"/>
    </ligand>
</feature>
<evidence type="ECO:0000256" key="14">
    <source>
        <dbReference type="RuleBase" id="RU365040"/>
    </source>
</evidence>
<reference evidence="18 19" key="1">
    <citation type="submission" date="2017-06" db="EMBL/GenBank/DDBJ databases">
        <authorList>
            <person name="Kim H.J."/>
            <person name="Triplett B.A."/>
        </authorList>
    </citation>
    <scope>NUCLEOTIDE SEQUENCE [LARGE SCALE GENOMIC DNA]</scope>
    <source>
        <strain evidence="18 19">DSM 14713</strain>
    </source>
</reference>
<evidence type="ECO:0000313" key="19">
    <source>
        <dbReference type="Proteomes" id="UP000217289"/>
    </source>
</evidence>
<feature type="binding site" evidence="11">
    <location>
        <position position="303"/>
    </location>
    <ligand>
        <name>FAD</name>
        <dbReference type="ChEBI" id="CHEBI:57692"/>
    </ligand>
</feature>
<dbReference type="FunFam" id="3.50.50.60:FF:000051">
    <property type="entry name" value="Glutathione reductase"/>
    <property type="match status" value="1"/>
</dbReference>
<dbReference type="GO" id="GO:0034599">
    <property type="term" value="P:cellular response to oxidative stress"/>
    <property type="evidence" value="ECO:0007669"/>
    <property type="project" value="TreeGrafter"/>
</dbReference>
<dbReference type="Pfam" id="PF07992">
    <property type="entry name" value="Pyr_redox_2"/>
    <property type="match status" value="1"/>
</dbReference>
<dbReference type="GO" id="GO:0050660">
    <property type="term" value="F:flavin adenine dinucleotide binding"/>
    <property type="evidence" value="ECO:0007669"/>
    <property type="project" value="InterPro"/>
</dbReference>
<dbReference type="InterPro" id="IPR036188">
    <property type="entry name" value="FAD/NAD-bd_sf"/>
</dbReference>
<feature type="disulfide bond" description="Redox-active" evidence="12">
    <location>
        <begin position="43"/>
        <end position="48"/>
    </location>
</feature>
<organism evidence="18 19">
    <name type="scientific">Melittangium boletus DSM 14713</name>
    <dbReference type="NCBI Taxonomy" id="1294270"/>
    <lineage>
        <taxon>Bacteria</taxon>
        <taxon>Pseudomonadati</taxon>
        <taxon>Myxococcota</taxon>
        <taxon>Myxococcia</taxon>
        <taxon>Myxococcales</taxon>
        <taxon>Cystobacterineae</taxon>
        <taxon>Archangiaceae</taxon>
        <taxon>Melittangium</taxon>
    </lineage>
</organism>
<feature type="binding site" evidence="11">
    <location>
        <begin position="139"/>
        <end position="141"/>
    </location>
    <ligand>
        <name>FAD</name>
        <dbReference type="ChEBI" id="CHEBI:57692"/>
    </ligand>
</feature>
<keyword evidence="11" id="KW-0520">NAD</keyword>
<dbReference type="PANTHER" id="PTHR42737:SF2">
    <property type="entry name" value="GLUTATHIONE REDUCTASE"/>
    <property type="match status" value="1"/>
</dbReference>
<dbReference type="EC" id="1.8.1.7" evidence="14"/>
<dbReference type="PRINTS" id="PR00368">
    <property type="entry name" value="FADPNR"/>
</dbReference>
<keyword evidence="6 13" id="KW-0560">Oxidoreductase</keyword>
<dbReference type="InterPro" id="IPR046952">
    <property type="entry name" value="GSHR/TRXR-like"/>
</dbReference>
<accession>A0A250ICR7</accession>
<evidence type="ECO:0000256" key="13">
    <source>
        <dbReference type="RuleBase" id="RU003691"/>
    </source>
</evidence>
<protein>
    <recommendedName>
        <fullName evidence="14">Glutathione reductase</fullName>
        <shortName evidence="14">GRase</shortName>
        <ecNumber evidence="14">1.8.1.7</ecNumber>
    </recommendedName>
</protein>
<dbReference type="RefSeq" id="WP_095978185.1">
    <property type="nucleotide sequence ID" value="NZ_CP022163.1"/>
</dbReference>
<evidence type="ECO:0000256" key="4">
    <source>
        <dbReference type="ARBA" id="ARBA00022827"/>
    </source>
</evidence>
<dbReference type="SUPFAM" id="SSF51905">
    <property type="entry name" value="FAD/NAD(P)-binding domain"/>
    <property type="match status" value="1"/>
</dbReference>
<sequence length="470" mass="50859">MSDYDFDLFTLGGGSGGVAASRRAGALGARVALCEEQEVGGTCVHRGCVPKKLLVYGAHFRDEFEDAAGHGWSLEPPRLDWKKLQAAKARELERLEGVYGRLLKDSGVRVIRGRGRVLDAHTVEVGGQRYTARYLLVATGSHPFLPKVKGIEHVLTSDGALRLETIPRRLLIVGAGYIGVEFAGIFQALGSKVTMFFRGASVLRGFDDDVRATLSQEMRKRGVDLRPETVVADVEKRPDGTLSVLTAMGETLDVDAVLFATGRVPNTKGLGLEAAGVRLDERGAVCVDEHSRTNVESLYAVGDVTDRINLTPVAIAEGRAVAETLFNERDITLDHTGVASAVFSQPPVGAVGCTEREARAKHGEVDVYLSTFRPMKHVLSGRDERTMMKVIVERGSERVLGFHMVGADAPEIIQGLAVALKCGVTKKQLDATVGIHPTAAEEFVTMRDKRPEPEVESARELGHDARRSAD</sequence>
<dbReference type="GO" id="GO:0005829">
    <property type="term" value="C:cytosol"/>
    <property type="evidence" value="ECO:0007669"/>
    <property type="project" value="TreeGrafter"/>
</dbReference>
<dbReference type="GO" id="GO:0006749">
    <property type="term" value="P:glutathione metabolic process"/>
    <property type="evidence" value="ECO:0007669"/>
    <property type="project" value="InterPro"/>
</dbReference>
<dbReference type="PRINTS" id="PR00411">
    <property type="entry name" value="PNDRDTASEI"/>
</dbReference>
<dbReference type="PROSITE" id="PS00076">
    <property type="entry name" value="PYRIDINE_REDOX_1"/>
    <property type="match status" value="1"/>
</dbReference>
<proteinExistence type="inferred from homology"/>
<feature type="active site" description="Proton acceptor" evidence="10">
    <location>
        <position position="436"/>
    </location>
</feature>
<evidence type="ECO:0000259" key="16">
    <source>
        <dbReference type="Pfam" id="PF02852"/>
    </source>
</evidence>
<dbReference type="NCBIfam" id="TIGR01424">
    <property type="entry name" value="gluta_reduc_2"/>
    <property type="match status" value="1"/>
</dbReference>
<dbReference type="InterPro" id="IPR001100">
    <property type="entry name" value="Pyr_nuc-diS_OxRdtase"/>
</dbReference>
<comment type="similarity">
    <text evidence="1 13">Belongs to the class-I pyridine nucleotide-disulfide oxidoreductase family.</text>
</comment>
<comment type="catalytic activity">
    <reaction evidence="9 14">
        <text>2 glutathione + NADP(+) = glutathione disulfide + NADPH + H(+)</text>
        <dbReference type="Rhea" id="RHEA:11740"/>
        <dbReference type="ChEBI" id="CHEBI:15378"/>
        <dbReference type="ChEBI" id="CHEBI:57783"/>
        <dbReference type="ChEBI" id="CHEBI:57925"/>
        <dbReference type="ChEBI" id="CHEBI:58297"/>
        <dbReference type="ChEBI" id="CHEBI:58349"/>
        <dbReference type="EC" id="1.8.1.7"/>
    </reaction>
</comment>
<evidence type="ECO:0000256" key="15">
    <source>
        <dbReference type="SAM" id="MobiDB-lite"/>
    </source>
</evidence>
<evidence type="ECO:0000259" key="17">
    <source>
        <dbReference type="Pfam" id="PF07992"/>
    </source>
</evidence>
<evidence type="ECO:0000256" key="10">
    <source>
        <dbReference type="PIRSR" id="PIRSR000350-2"/>
    </source>
</evidence>
<feature type="region of interest" description="Disordered" evidence="15">
    <location>
        <begin position="445"/>
        <end position="470"/>
    </location>
</feature>
<feature type="domain" description="FAD/NAD(P)-binding" evidence="17">
    <location>
        <begin position="7"/>
        <end position="318"/>
    </location>
</feature>
<dbReference type="InterPro" id="IPR006324">
    <property type="entry name" value="GSHR"/>
</dbReference>
<keyword evidence="7" id="KW-1015">Disulfide bond</keyword>
<feature type="domain" description="Pyridine nucleotide-disulphide oxidoreductase dimerisation" evidence="16">
    <location>
        <begin position="338"/>
        <end position="446"/>
    </location>
</feature>
<comment type="function">
    <text evidence="14">Catalyzes the reduction of glutathione disulfide (GSSG) to reduced glutathione (GSH).</text>
</comment>
<dbReference type="GO" id="GO:0004362">
    <property type="term" value="F:glutathione-disulfide reductase (NADPH) activity"/>
    <property type="evidence" value="ECO:0007669"/>
    <property type="project" value="UniProtKB-EC"/>
</dbReference>
<comment type="subunit">
    <text evidence="2">Homodimer.</text>
</comment>
<feature type="binding site" evidence="11">
    <location>
        <begin position="174"/>
        <end position="181"/>
    </location>
    <ligand>
        <name>NAD(+)</name>
        <dbReference type="ChEBI" id="CHEBI:57540"/>
    </ligand>
</feature>
<evidence type="ECO:0000256" key="7">
    <source>
        <dbReference type="ARBA" id="ARBA00023157"/>
    </source>
</evidence>
<feature type="binding site" evidence="11">
    <location>
        <position position="115"/>
    </location>
    <ligand>
        <name>FAD</name>
        <dbReference type="ChEBI" id="CHEBI:57692"/>
    </ligand>
</feature>
<dbReference type="PIRSF" id="PIRSF000350">
    <property type="entry name" value="Mercury_reductase_MerA"/>
    <property type="match status" value="1"/>
</dbReference>
<comment type="cofactor">
    <cofactor evidence="11">
        <name>FAD</name>
        <dbReference type="ChEBI" id="CHEBI:57692"/>
    </cofactor>
    <text evidence="11">Binds 1 FAD per subunit.</text>
</comment>
<evidence type="ECO:0000256" key="6">
    <source>
        <dbReference type="ARBA" id="ARBA00023002"/>
    </source>
</evidence>
<dbReference type="Gene3D" id="3.30.390.30">
    <property type="match status" value="1"/>
</dbReference>
<keyword evidence="8 13" id="KW-0676">Redox-active center</keyword>